<dbReference type="SMART" id="SM00271">
    <property type="entry name" value="DnaJ"/>
    <property type="match status" value="1"/>
</dbReference>
<dbReference type="PRINTS" id="PR00625">
    <property type="entry name" value="JDOMAIN"/>
</dbReference>
<dbReference type="Gene3D" id="1.10.8.840">
    <property type="entry name" value="Ribosome-associated complex head domain"/>
    <property type="match status" value="1"/>
</dbReference>
<dbReference type="InterPro" id="IPR001005">
    <property type="entry name" value="SANT/Myb"/>
</dbReference>
<dbReference type="PANTHER" id="PTHR43999:SF1">
    <property type="entry name" value="DNAJ HOMOLOG SUBFAMILY C MEMBER 2"/>
    <property type="match status" value="1"/>
</dbReference>
<dbReference type="Gene3D" id="1.10.287.110">
    <property type="entry name" value="DnaJ domain"/>
    <property type="match status" value="1"/>
</dbReference>
<evidence type="ECO:0008006" key="6">
    <source>
        <dbReference type="Google" id="ProtNLM"/>
    </source>
</evidence>
<evidence type="ECO:0000313" key="5">
    <source>
        <dbReference type="Proteomes" id="UP001295423"/>
    </source>
</evidence>
<dbReference type="GO" id="GO:0030544">
    <property type="term" value="F:Hsp70 protein binding"/>
    <property type="evidence" value="ECO:0007669"/>
    <property type="project" value="InterPro"/>
</dbReference>
<feature type="region of interest" description="Disordered" evidence="1">
    <location>
        <begin position="507"/>
        <end position="541"/>
    </location>
</feature>
<feature type="domain" description="Myb-like" evidence="3">
    <location>
        <begin position="535"/>
        <end position="584"/>
    </location>
</feature>
<dbReference type="SUPFAM" id="SSF46565">
    <property type="entry name" value="Chaperone J-domain"/>
    <property type="match status" value="1"/>
</dbReference>
<dbReference type="Gene3D" id="1.10.10.60">
    <property type="entry name" value="Homeodomain-like"/>
    <property type="match status" value="2"/>
</dbReference>
<reference evidence="4" key="1">
    <citation type="submission" date="2023-08" db="EMBL/GenBank/DDBJ databases">
        <authorList>
            <person name="Audoor S."/>
            <person name="Bilcke G."/>
        </authorList>
    </citation>
    <scope>NUCLEOTIDE SEQUENCE</scope>
</reference>
<feature type="region of interest" description="Disordered" evidence="1">
    <location>
        <begin position="303"/>
        <end position="348"/>
    </location>
</feature>
<dbReference type="SUPFAM" id="SSF46689">
    <property type="entry name" value="Homeodomain-like"/>
    <property type="match status" value="2"/>
</dbReference>
<dbReference type="GO" id="GO:0006450">
    <property type="term" value="P:regulation of translational fidelity"/>
    <property type="evidence" value="ECO:0007669"/>
    <property type="project" value="InterPro"/>
</dbReference>
<protein>
    <recommendedName>
        <fullName evidence="6">DnaJ homolog subfamily C member 2</fullName>
    </recommendedName>
</protein>
<feature type="region of interest" description="Disordered" evidence="1">
    <location>
        <begin position="186"/>
        <end position="207"/>
    </location>
</feature>
<dbReference type="SMART" id="SM00717">
    <property type="entry name" value="SANT"/>
    <property type="match status" value="2"/>
</dbReference>
<proteinExistence type="predicted"/>
<dbReference type="InterPro" id="IPR001623">
    <property type="entry name" value="DnaJ_domain"/>
</dbReference>
<dbReference type="PROSITE" id="PS50090">
    <property type="entry name" value="MYB_LIKE"/>
    <property type="match status" value="2"/>
</dbReference>
<dbReference type="PANTHER" id="PTHR43999">
    <property type="entry name" value="DNAJ HOMOLOG SUBFAMILY C MEMBER 2"/>
    <property type="match status" value="1"/>
</dbReference>
<evidence type="ECO:0000259" key="3">
    <source>
        <dbReference type="PROSITE" id="PS50090"/>
    </source>
</evidence>
<dbReference type="InterPro" id="IPR044634">
    <property type="entry name" value="Zuotin/DnaJC2"/>
</dbReference>
<evidence type="ECO:0000313" key="4">
    <source>
        <dbReference type="EMBL" id="CAJ1957282.1"/>
    </source>
</evidence>
<feature type="region of interest" description="Disordered" evidence="1">
    <location>
        <begin position="43"/>
        <end position="68"/>
    </location>
</feature>
<dbReference type="GO" id="GO:0043022">
    <property type="term" value="F:ribosome binding"/>
    <property type="evidence" value="ECO:0007669"/>
    <property type="project" value="InterPro"/>
</dbReference>
<dbReference type="Pfam" id="PF21884">
    <property type="entry name" value="ZUO1-like_ZHD"/>
    <property type="match status" value="1"/>
</dbReference>
<sequence>MPSIALAGVTLDWADTLETICIESVGKGFTEFKSVHTLSDDFDFSSNPNDNENEDSESDDKSQESESPAIDLFSLSEQDLDALDYYKVLHLPFKATLSPDDVKKAYRKACLKYHPDKSGRGEEDAVFLKVKAAFDILSTQKLAYDSTEMPFDESIPDEKTDNFFEDFGSCFQRNLHFDARLLPTSNKKSNRRKSRSSRTSMLKPLSLGDESTPIGEVNQFYDYWAHFESWRDFGMQASRELETQDQLEQAESRYEKRWYQKEIDKRAKKLKQQELSRITTLLERAMAADPRLLQEKQRLIREKEEKQRRREEEALEKKRQEEESRLAEERKQKEVEERKKEEKLQREKEKKLLRKTKQVFRRHVSEALASLLESEHALEDEVDMICSTLNREQLTKLNTNLDSKSSPGEVLELVRKRANNVKNMEKEAEEAPVVVASTTNSDKSATGPKKKPFTKDEMSTLAKGVKKFPPGGANRWDQIASYINNVCHPEMPRTREECIETFNQNKASTASRNGTNAAAATTDAPATDGASTEDSWSDEQDKALQAALAKFPASIDKNERWASIAKSVEGKTKKQCVQRFKVIRDAIKNRK</sequence>
<feature type="domain" description="Myb-like" evidence="3">
    <location>
        <begin position="445"/>
        <end position="506"/>
    </location>
</feature>
<evidence type="ECO:0000256" key="1">
    <source>
        <dbReference type="SAM" id="MobiDB-lite"/>
    </source>
</evidence>
<dbReference type="Proteomes" id="UP001295423">
    <property type="component" value="Unassembled WGS sequence"/>
</dbReference>
<evidence type="ECO:0000259" key="2">
    <source>
        <dbReference type="PROSITE" id="PS50076"/>
    </source>
</evidence>
<keyword evidence="5" id="KW-1185">Reference proteome</keyword>
<dbReference type="CDD" id="cd06257">
    <property type="entry name" value="DnaJ"/>
    <property type="match status" value="1"/>
</dbReference>
<dbReference type="InterPro" id="IPR036869">
    <property type="entry name" value="J_dom_sf"/>
</dbReference>
<dbReference type="CDD" id="cd00167">
    <property type="entry name" value="SANT"/>
    <property type="match status" value="2"/>
</dbReference>
<feature type="region of interest" description="Disordered" evidence="1">
    <location>
        <begin position="425"/>
        <end position="457"/>
    </location>
</feature>
<dbReference type="GO" id="GO:0051083">
    <property type="term" value="P:'de novo' cotranslational protein folding"/>
    <property type="evidence" value="ECO:0007669"/>
    <property type="project" value="InterPro"/>
</dbReference>
<dbReference type="InterPro" id="IPR054076">
    <property type="entry name" value="ZUO1-like_ZHD"/>
</dbReference>
<organism evidence="4 5">
    <name type="scientific">Cylindrotheca closterium</name>
    <dbReference type="NCBI Taxonomy" id="2856"/>
    <lineage>
        <taxon>Eukaryota</taxon>
        <taxon>Sar</taxon>
        <taxon>Stramenopiles</taxon>
        <taxon>Ochrophyta</taxon>
        <taxon>Bacillariophyta</taxon>
        <taxon>Bacillariophyceae</taxon>
        <taxon>Bacillariophycidae</taxon>
        <taxon>Bacillariales</taxon>
        <taxon>Bacillariaceae</taxon>
        <taxon>Cylindrotheca</taxon>
    </lineage>
</organism>
<dbReference type="GO" id="GO:0005829">
    <property type="term" value="C:cytosol"/>
    <property type="evidence" value="ECO:0007669"/>
    <property type="project" value="TreeGrafter"/>
</dbReference>
<dbReference type="Pfam" id="PF00249">
    <property type="entry name" value="Myb_DNA-binding"/>
    <property type="match status" value="1"/>
</dbReference>
<dbReference type="InterPro" id="IPR042569">
    <property type="entry name" value="RAC_head_sf"/>
</dbReference>
<feature type="compositionally biased region" description="Low complexity" evidence="1">
    <location>
        <begin position="507"/>
        <end position="532"/>
    </location>
</feature>
<dbReference type="Pfam" id="PF23082">
    <property type="entry name" value="Myb_DNA-binding_2"/>
    <property type="match status" value="1"/>
</dbReference>
<dbReference type="EMBL" id="CAKOGP040001936">
    <property type="protein sequence ID" value="CAJ1957282.1"/>
    <property type="molecule type" value="Genomic_DNA"/>
</dbReference>
<dbReference type="AlphaFoldDB" id="A0AAD2FYT3"/>
<name>A0AAD2FYT3_9STRA</name>
<dbReference type="InterPro" id="IPR009057">
    <property type="entry name" value="Homeodomain-like_sf"/>
</dbReference>
<dbReference type="PROSITE" id="PS50076">
    <property type="entry name" value="DNAJ_2"/>
    <property type="match status" value="1"/>
</dbReference>
<accession>A0AAD2FYT3</accession>
<gene>
    <name evidence="4" type="ORF">CYCCA115_LOCUS16641</name>
</gene>
<dbReference type="Pfam" id="PF00226">
    <property type="entry name" value="DnaJ"/>
    <property type="match status" value="1"/>
</dbReference>
<comment type="caution">
    <text evidence="4">The sequence shown here is derived from an EMBL/GenBank/DDBJ whole genome shotgun (WGS) entry which is preliminary data.</text>
</comment>
<feature type="domain" description="J" evidence="2">
    <location>
        <begin position="84"/>
        <end position="148"/>
    </location>
</feature>